<dbReference type="Proteomes" id="UP000315534">
    <property type="component" value="Unassembled WGS sequence"/>
</dbReference>
<dbReference type="EMBL" id="SOIP01000029">
    <property type="protein sequence ID" value="TET83391.1"/>
    <property type="molecule type" value="Genomic_DNA"/>
</dbReference>
<organism evidence="1 2">
    <name type="scientific">candidate division TA06 bacterium</name>
    <dbReference type="NCBI Taxonomy" id="2250710"/>
    <lineage>
        <taxon>Bacteria</taxon>
        <taxon>Bacteria division TA06</taxon>
    </lineage>
</organism>
<sequence>MNCSVCGNPFHGGRTVFRCNCGVLTHAQCWGKHIIESHEPPFTLGTISRDDVFMPKEPVQEEGEGPFEVVRDEDRE</sequence>
<reference evidence="1 2" key="1">
    <citation type="submission" date="2019-03" db="EMBL/GenBank/DDBJ databases">
        <title>Metabolic potential of uncultured bacteria and archaea associated with petroleum seepage in deep-sea sediments.</title>
        <authorList>
            <person name="Dong X."/>
            <person name="Hubert C."/>
        </authorList>
    </citation>
    <scope>NUCLEOTIDE SEQUENCE [LARGE SCALE GENOMIC DNA]</scope>
    <source>
        <strain evidence="1">E29_bin36</strain>
    </source>
</reference>
<evidence type="ECO:0000313" key="1">
    <source>
        <dbReference type="EMBL" id="TET83391.1"/>
    </source>
</evidence>
<protein>
    <submittedName>
        <fullName evidence="1">Uncharacterized protein</fullName>
    </submittedName>
</protein>
<accession>A0A523XVT5</accession>
<name>A0A523XVT5_UNCT6</name>
<proteinExistence type="predicted"/>
<gene>
    <name evidence="1" type="ORF">E3J38_00550</name>
</gene>
<comment type="caution">
    <text evidence="1">The sequence shown here is derived from an EMBL/GenBank/DDBJ whole genome shotgun (WGS) entry which is preliminary data.</text>
</comment>
<dbReference type="AlphaFoldDB" id="A0A523XVT5"/>
<evidence type="ECO:0000313" key="2">
    <source>
        <dbReference type="Proteomes" id="UP000315534"/>
    </source>
</evidence>